<evidence type="ECO:0000256" key="1">
    <source>
        <dbReference type="ARBA" id="ARBA00023015"/>
    </source>
</evidence>
<feature type="DNA-binding region" description="H-T-H motif" evidence="4">
    <location>
        <begin position="56"/>
        <end position="75"/>
    </location>
</feature>
<feature type="compositionally biased region" description="Polar residues" evidence="5">
    <location>
        <begin position="1"/>
        <end position="11"/>
    </location>
</feature>
<evidence type="ECO:0000256" key="2">
    <source>
        <dbReference type="ARBA" id="ARBA00023125"/>
    </source>
</evidence>
<evidence type="ECO:0000256" key="4">
    <source>
        <dbReference type="PROSITE-ProRule" id="PRU00335"/>
    </source>
</evidence>
<dbReference type="InterPro" id="IPR050109">
    <property type="entry name" value="HTH-type_TetR-like_transc_reg"/>
</dbReference>
<dbReference type="PANTHER" id="PTHR30055">
    <property type="entry name" value="HTH-TYPE TRANSCRIPTIONAL REGULATOR RUTR"/>
    <property type="match status" value="1"/>
</dbReference>
<dbReference type="InterPro" id="IPR009057">
    <property type="entry name" value="Homeodomain-like_sf"/>
</dbReference>
<dbReference type="Pfam" id="PF17932">
    <property type="entry name" value="TetR_C_24"/>
    <property type="match status" value="1"/>
</dbReference>
<protein>
    <submittedName>
        <fullName evidence="7">TetR/AcrR family transcriptional regulator</fullName>
    </submittedName>
</protein>
<proteinExistence type="predicted"/>
<evidence type="ECO:0000259" key="6">
    <source>
        <dbReference type="PROSITE" id="PS50977"/>
    </source>
</evidence>
<dbReference type="InterPro" id="IPR041490">
    <property type="entry name" value="KstR2_TetR_C"/>
</dbReference>
<name>A0ABW2QR97_9BURK</name>
<dbReference type="PANTHER" id="PTHR30055:SF234">
    <property type="entry name" value="HTH-TYPE TRANSCRIPTIONAL REGULATOR BETI"/>
    <property type="match status" value="1"/>
</dbReference>
<reference evidence="8" key="1">
    <citation type="journal article" date="2019" name="Int. J. Syst. Evol. Microbiol.">
        <title>The Global Catalogue of Microorganisms (GCM) 10K type strain sequencing project: providing services to taxonomists for standard genome sequencing and annotation.</title>
        <authorList>
            <consortium name="The Broad Institute Genomics Platform"/>
            <consortium name="The Broad Institute Genome Sequencing Center for Infectious Disease"/>
            <person name="Wu L."/>
            <person name="Ma J."/>
        </authorList>
    </citation>
    <scope>NUCLEOTIDE SEQUENCE [LARGE SCALE GENOMIC DNA]</scope>
    <source>
        <strain evidence="8">CGMCC 1.12371</strain>
    </source>
</reference>
<dbReference type="EMBL" id="JBHTCA010000020">
    <property type="protein sequence ID" value="MFC7410827.1"/>
    <property type="molecule type" value="Genomic_DNA"/>
</dbReference>
<dbReference type="InterPro" id="IPR001647">
    <property type="entry name" value="HTH_TetR"/>
</dbReference>
<keyword evidence="2 4" id="KW-0238">DNA-binding</keyword>
<gene>
    <name evidence="7" type="ORF">ACFQPB_18370</name>
</gene>
<dbReference type="Pfam" id="PF00440">
    <property type="entry name" value="TetR_N"/>
    <property type="match status" value="1"/>
</dbReference>
<organism evidence="7 8">
    <name type="scientific">Hydrogenophaga atypica</name>
    <dbReference type="NCBI Taxonomy" id="249409"/>
    <lineage>
        <taxon>Bacteria</taxon>
        <taxon>Pseudomonadati</taxon>
        <taxon>Pseudomonadota</taxon>
        <taxon>Betaproteobacteria</taxon>
        <taxon>Burkholderiales</taxon>
        <taxon>Comamonadaceae</taxon>
        <taxon>Hydrogenophaga</taxon>
    </lineage>
</organism>
<evidence type="ECO:0000256" key="5">
    <source>
        <dbReference type="SAM" id="MobiDB-lite"/>
    </source>
</evidence>
<dbReference type="PROSITE" id="PS50977">
    <property type="entry name" value="HTH_TETR_2"/>
    <property type="match status" value="1"/>
</dbReference>
<evidence type="ECO:0000256" key="3">
    <source>
        <dbReference type="ARBA" id="ARBA00023163"/>
    </source>
</evidence>
<feature type="domain" description="HTH tetR-type" evidence="6">
    <location>
        <begin position="33"/>
        <end position="93"/>
    </location>
</feature>
<dbReference type="Proteomes" id="UP001596501">
    <property type="component" value="Unassembled WGS sequence"/>
</dbReference>
<dbReference type="SUPFAM" id="SSF46689">
    <property type="entry name" value="Homeodomain-like"/>
    <property type="match status" value="1"/>
</dbReference>
<keyword evidence="1" id="KW-0805">Transcription regulation</keyword>
<keyword evidence="3" id="KW-0804">Transcription</keyword>
<dbReference type="PRINTS" id="PR00455">
    <property type="entry name" value="HTHTETR"/>
</dbReference>
<dbReference type="Gene3D" id="1.10.10.60">
    <property type="entry name" value="Homeodomain-like"/>
    <property type="match status" value="1"/>
</dbReference>
<dbReference type="InterPro" id="IPR036271">
    <property type="entry name" value="Tet_transcr_reg_TetR-rel_C_sf"/>
</dbReference>
<keyword evidence="8" id="KW-1185">Reference proteome</keyword>
<evidence type="ECO:0000313" key="7">
    <source>
        <dbReference type="EMBL" id="MFC7410827.1"/>
    </source>
</evidence>
<feature type="region of interest" description="Disordered" evidence="5">
    <location>
        <begin position="1"/>
        <end position="30"/>
    </location>
</feature>
<feature type="region of interest" description="Disordered" evidence="5">
    <location>
        <begin position="254"/>
        <end position="282"/>
    </location>
</feature>
<accession>A0ABW2QR97</accession>
<dbReference type="RefSeq" id="WP_382199466.1">
    <property type="nucleotide sequence ID" value="NZ_JBHTCA010000020.1"/>
</dbReference>
<dbReference type="SUPFAM" id="SSF48498">
    <property type="entry name" value="Tetracyclin repressor-like, C-terminal domain"/>
    <property type="match status" value="1"/>
</dbReference>
<evidence type="ECO:0000313" key="8">
    <source>
        <dbReference type="Proteomes" id="UP001596501"/>
    </source>
</evidence>
<dbReference type="Gene3D" id="1.10.357.10">
    <property type="entry name" value="Tetracycline Repressor, domain 2"/>
    <property type="match status" value="1"/>
</dbReference>
<comment type="caution">
    <text evidence="7">The sequence shown here is derived from an EMBL/GenBank/DDBJ whole genome shotgun (WGS) entry which is preliminary data.</text>
</comment>
<sequence length="282" mass="31475">MTRTTRLTTPSPAAVDAPADYAQPAGAQTPRRMRRAAEILAAAREVFLEKGFDRSSVSEIAAQVGVVEGLVYTYFPSKRELLNAVLRGMYEPLIADLEDRFSRLHGVRSRMRFLIWRHLRVYVEEPNLSRLVLHEVRTGPEYFQSVLHDLHVRYTAFLIRTVEEGIADGELHADTDVELLRSMVYGGIEHRMWGTLFGRGSVDVEAMADRYTAMVLGPLLPDGRAHSPVVASSARSHIGQVLDEVRVRLDQIEDALMASPDTPPPQPKAGTAPARTRRKSPP</sequence>